<reference evidence="1" key="1">
    <citation type="submission" date="2020-05" db="EMBL/GenBank/DDBJ databases">
        <title>Phylogenomic resolution of chytrid fungi.</title>
        <authorList>
            <person name="Stajich J.E."/>
            <person name="Amses K."/>
            <person name="Simmons R."/>
            <person name="Seto K."/>
            <person name="Myers J."/>
            <person name="Bonds A."/>
            <person name="Quandt C.A."/>
            <person name="Barry K."/>
            <person name="Liu P."/>
            <person name="Grigoriev I."/>
            <person name="Longcore J.E."/>
            <person name="James T.Y."/>
        </authorList>
    </citation>
    <scope>NUCLEOTIDE SEQUENCE</scope>
    <source>
        <strain evidence="1">JEL0476</strain>
    </source>
</reference>
<proteinExistence type="predicted"/>
<gene>
    <name evidence="1" type="ORF">HK099_004539</name>
</gene>
<comment type="caution">
    <text evidence="1">The sequence shown here is derived from an EMBL/GenBank/DDBJ whole genome shotgun (WGS) entry which is preliminary data.</text>
</comment>
<name>A0AAD5U0N0_9FUNG</name>
<organism evidence="1 2">
    <name type="scientific">Clydaea vesicula</name>
    <dbReference type="NCBI Taxonomy" id="447962"/>
    <lineage>
        <taxon>Eukaryota</taxon>
        <taxon>Fungi</taxon>
        <taxon>Fungi incertae sedis</taxon>
        <taxon>Chytridiomycota</taxon>
        <taxon>Chytridiomycota incertae sedis</taxon>
        <taxon>Chytridiomycetes</taxon>
        <taxon>Lobulomycetales</taxon>
        <taxon>Lobulomycetaceae</taxon>
        <taxon>Clydaea</taxon>
    </lineage>
</organism>
<dbReference type="InterPro" id="IPR050464">
    <property type="entry name" value="Zeta_carotene_desat/Oxidored"/>
</dbReference>
<dbReference type="InterPro" id="IPR036188">
    <property type="entry name" value="FAD/NAD-bd_sf"/>
</dbReference>
<dbReference type="PANTHER" id="PTHR42923">
    <property type="entry name" value="PROTOPORPHYRINOGEN OXIDASE"/>
    <property type="match status" value="1"/>
</dbReference>
<keyword evidence="2" id="KW-1185">Reference proteome</keyword>
<dbReference type="AlphaFoldDB" id="A0AAD5U0N0"/>
<dbReference type="Gene3D" id="3.50.50.60">
    <property type="entry name" value="FAD/NAD(P)-binding domain"/>
    <property type="match status" value="1"/>
</dbReference>
<protein>
    <submittedName>
        <fullName evidence="1">Uncharacterized protein</fullName>
    </submittedName>
</protein>
<dbReference type="EMBL" id="JADGJW010000322">
    <property type="protein sequence ID" value="KAJ3219893.1"/>
    <property type="molecule type" value="Genomic_DNA"/>
</dbReference>
<evidence type="ECO:0000313" key="2">
    <source>
        <dbReference type="Proteomes" id="UP001211065"/>
    </source>
</evidence>
<accession>A0AAD5U0N0</accession>
<dbReference type="Proteomes" id="UP001211065">
    <property type="component" value="Unassembled WGS sequence"/>
</dbReference>
<dbReference type="SUPFAM" id="SSF51905">
    <property type="entry name" value="FAD/NAD(P)-binding domain"/>
    <property type="match status" value="1"/>
</dbReference>
<dbReference type="Pfam" id="PF13450">
    <property type="entry name" value="NAD_binding_8"/>
    <property type="match status" value="1"/>
</dbReference>
<dbReference type="GO" id="GO:0016491">
    <property type="term" value="F:oxidoreductase activity"/>
    <property type="evidence" value="ECO:0007669"/>
    <property type="project" value="TreeGrafter"/>
</dbReference>
<sequence length="545" mass="62152">MNCTSTDQTKPRIAVIGSGLAGLSSAYFLSTIRGSPFTVHLYEKSSSLGMDSGSIEVPCPCVNCNNTDRNSEHFQDPKRVDVPMRSFFPTYYPNLQKLYDQVKIPYTHLTDNSMSFCIYKNAKVNPASIYKLSENFPSNIQTDLKTANNSYDVEYPDLYFTFSCYTLPYFKTVYSLPDLPKFVAICFPFGKMSFVTSSVNHVVSELSKPIDKVFLNTQVTNFKPLNDTTSKCRCIIETNSSSPIEYSHIIFATQANQAAKILRTSASEKSTHLEKTLKLLDSFPYDRSLVVCHMDEKVLPDKENWRCLNFSKVASKKPEMKFYRRPNETENNLNPKFSYKYKNLSQCTHIINFVDKNLDGPKSITGKIFIKFIFIWIFVLGTPDPNSYYVLQTTNPIVVPDVRKTIGVTWYERCIVTMDSVDVVGKFWYGNYFYQKIYLVVKGELKEMEVASTIQILVKRLMEILCKEKREDGLLAVTAGQVIQKSTFGGKIFEFCLKIGIPLLEGCVSSSIKVVESLCLQEGIEFKLPWNKELTKSIDETKKKK</sequence>
<dbReference type="PANTHER" id="PTHR42923:SF17">
    <property type="entry name" value="AMINE OXIDASE DOMAIN-CONTAINING PROTEIN"/>
    <property type="match status" value="1"/>
</dbReference>
<evidence type="ECO:0000313" key="1">
    <source>
        <dbReference type="EMBL" id="KAJ3219893.1"/>
    </source>
</evidence>